<keyword evidence="3" id="KW-1185">Reference proteome</keyword>
<dbReference type="AlphaFoldDB" id="K0RCI7"/>
<evidence type="ECO:0000313" key="2">
    <source>
        <dbReference type="EMBL" id="EJK50930.1"/>
    </source>
</evidence>
<dbReference type="Proteomes" id="UP000266841">
    <property type="component" value="Unassembled WGS sequence"/>
</dbReference>
<gene>
    <name evidence="2" type="ORF">THAOC_29956</name>
</gene>
<organism evidence="2 3">
    <name type="scientific">Thalassiosira oceanica</name>
    <name type="common">Marine diatom</name>
    <dbReference type="NCBI Taxonomy" id="159749"/>
    <lineage>
        <taxon>Eukaryota</taxon>
        <taxon>Sar</taxon>
        <taxon>Stramenopiles</taxon>
        <taxon>Ochrophyta</taxon>
        <taxon>Bacillariophyta</taxon>
        <taxon>Coscinodiscophyceae</taxon>
        <taxon>Thalassiosirophycidae</taxon>
        <taxon>Thalassiosirales</taxon>
        <taxon>Thalassiosiraceae</taxon>
        <taxon>Thalassiosira</taxon>
    </lineage>
</organism>
<feature type="non-terminal residue" evidence="2">
    <location>
        <position position="1"/>
    </location>
</feature>
<sequence length="64" mass="6328">VGGQPEGAVREQVAQGHARGIEGRARGGGARPARRPRAGKGGGVRAGAPRTGPTRPSAPPAQRG</sequence>
<accession>K0RCI7</accession>
<evidence type="ECO:0000313" key="3">
    <source>
        <dbReference type="Proteomes" id="UP000266841"/>
    </source>
</evidence>
<protein>
    <submittedName>
        <fullName evidence="2">Uncharacterized protein</fullName>
    </submittedName>
</protein>
<evidence type="ECO:0000256" key="1">
    <source>
        <dbReference type="SAM" id="MobiDB-lite"/>
    </source>
</evidence>
<feature type="region of interest" description="Disordered" evidence="1">
    <location>
        <begin position="1"/>
        <end position="64"/>
    </location>
</feature>
<proteinExistence type="predicted"/>
<reference evidence="2 3" key="1">
    <citation type="journal article" date="2012" name="Genome Biol.">
        <title>Genome and low-iron response of an oceanic diatom adapted to chronic iron limitation.</title>
        <authorList>
            <person name="Lommer M."/>
            <person name="Specht M."/>
            <person name="Roy A.S."/>
            <person name="Kraemer L."/>
            <person name="Andreson R."/>
            <person name="Gutowska M.A."/>
            <person name="Wolf J."/>
            <person name="Bergner S.V."/>
            <person name="Schilhabel M.B."/>
            <person name="Klostermeier U.C."/>
            <person name="Beiko R.G."/>
            <person name="Rosenstiel P."/>
            <person name="Hippler M."/>
            <person name="Laroche J."/>
        </authorList>
    </citation>
    <scope>NUCLEOTIDE SEQUENCE [LARGE SCALE GENOMIC DNA]</scope>
    <source>
        <strain evidence="2 3">CCMP1005</strain>
    </source>
</reference>
<name>K0RCI7_THAOC</name>
<comment type="caution">
    <text evidence="2">The sequence shown here is derived from an EMBL/GenBank/DDBJ whole genome shotgun (WGS) entry which is preliminary data.</text>
</comment>
<dbReference type="EMBL" id="AGNL01042588">
    <property type="protein sequence ID" value="EJK50930.1"/>
    <property type="molecule type" value="Genomic_DNA"/>
</dbReference>